<accession>A0A9W5F0E8</accession>
<dbReference type="InterPro" id="IPR001451">
    <property type="entry name" value="Hexapep"/>
</dbReference>
<dbReference type="InterPro" id="IPR011004">
    <property type="entry name" value="Trimer_LpxA-like_sf"/>
</dbReference>
<dbReference type="InterPro" id="IPR042122">
    <property type="entry name" value="Ser_AcTrfase_N_sf"/>
</dbReference>
<sequence length="231" mass="25448">MGFWNIVKEDLNQPKVQDPAYRCFWELVFNYPGVLAIVNYRFTHLLWEKKWHNMARMLAGVSNFLTRVDIHPAANIGRRVFIDHATGVVIGETTVIGNDCLIYQGVTLGGVSLDKGKRHPTLEDGVVVGAGAKILGNITIGKGSKIGANSVVVKDVAPNCTAVGVPARAVGGCAKPLEHNKLPDITKEMLGYLIKKIELLEKEVSKNSENICKSENDLNECYKQYINSIKE</sequence>
<comment type="caution">
    <text evidence="8">The sequence shown here is derived from an EMBL/GenBank/DDBJ whole genome shotgun (WGS) entry which is preliminary data.</text>
</comment>
<dbReference type="CDD" id="cd03354">
    <property type="entry name" value="LbH_SAT"/>
    <property type="match status" value="1"/>
</dbReference>
<dbReference type="SUPFAM" id="SSF51161">
    <property type="entry name" value="Trimeric LpxA-like enzymes"/>
    <property type="match status" value="1"/>
</dbReference>
<proteinExistence type="inferred from homology"/>
<dbReference type="Pfam" id="PF00132">
    <property type="entry name" value="Hexapep"/>
    <property type="match status" value="1"/>
</dbReference>
<evidence type="ECO:0000256" key="4">
    <source>
        <dbReference type="ARBA" id="ARBA00022737"/>
    </source>
</evidence>
<evidence type="ECO:0000256" key="6">
    <source>
        <dbReference type="ARBA" id="ARBA00049486"/>
    </source>
</evidence>
<evidence type="ECO:0000256" key="1">
    <source>
        <dbReference type="ARBA" id="ARBA00007274"/>
    </source>
</evidence>
<dbReference type="PANTHER" id="PTHR42811">
    <property type="entry name" value="SERINE ACETYLTRANSFERASE"/>
    <property type="match status" value="1"/>
</dbReference>
<evidence type="ECO:0000313" key="11">
    <source>
        <dbReference type="Proteomes" id="UP000052257"/>
    </source>
</evidence>
<keyword evidence="2" id="KW-0028">Amino-acid biosynthesis</keyword>
<evidence type="ECO:0000256" key="2">
    <source>
        <dbReference type="ARBA" id="ARBA00022605"/>
    </source>
</evidence>
<dbReference type="NCBIfam" id="TIGR01172">
    <property type="entry name" value="cysE"/>
    <property type="match status" value="1"/>
</dbReference>
<dbReference type="Proteomes" id="UP000052237">
    <property type="component" value="Unassembled WGS sequence"/>
</dbReference>
<comment type="similarity">
    <text evidence="1 7">Belongs to the transferase hexapeptide repeat family.</text>
</comment>
<dbReference type="GO" id="GO:0009001">
    <property type="term" value="F:serine O-acetyltransferase activity"/>
    <property type="evidence" value="ECO:0007669"/>
    <property type="project" value="UniProtKB-EC"/>
</dbReference>
<dbReference type="FunFam" id="2.160.10.10:FF:000007">
    <property type="entry name" value="Serine acetyltransferase"/>
    <property type="match status" value="1"/>
</dbReference>
<keyword evidence="5 7" id="KW-0012">Acyltransferase</keyword>
<dbReference type="Proteomes" id="UP000052257">
    <property type="component" value="Unassembled WGS sequence"/>
</dbReference>
<keyword evidence="3 7" id="KW-0808">Transferase</keyword>
<organism evidence="8 10">
    <name type="scientific">Campylobacter hyointestinalis subsp. hyointestinalis</name>
    <dbReference type="NCBI Taxonomy" id="91352"/>
    <lineage>
        <taxon>Bacteria</taxon>
        <taxon>Pseudomonadati</taxon>
        <taxon>Campylobacterota</taxon>
        <taxon>Epsilonproteobacteria</taxon>
        <taxon>Campylobacterales</taxon>
        <taxon>Campylobacteraceae</taxon>
        <taxon>Campylobacter</taxon>
    </lineage>
</organism>
<dbReference type="GO" id="GO:0006535">
    <property type="term" value="P:cysteine biosynthetic process from serine"/>
    <property type="evidence" value="ECO:0007669"/>
    <property type="project" value="InterPro"/>
</dbReference>
<keyword evidence="4" id="KW-0677">Repeat</keyword>
<dbReference type="EC" id="2.3.1.30" evidence="7"/>
<dbReference type="EMBL" id="FAVB01000001">
    <property type="protein sequence ID" value="CUU69320.1"/>
    <property type="molecule type" value="Genomic_DNA"/>
</dbReference>
<dbReference type="AlphaFoldDB" id="A0A0S4SH59"/>
<dbReference type="Gene3D" id="2.160.10.10">
    <property type="entry name" value="Hexapeptide repeat proteins"/>
    <property type="match status" value="1"/>
</dbReference>
<dbReference type="EMBL" id="FAUW01000004">
    <property type="protein sequence ID" value="CUU85111.1"/>
    <property type="molecule type" value="Genomic_DNA"/>
</dbReference>
<accession>A0A0S4SH59</accession>
<dbReference type="NCBIfam" id="NF041874">
    <property type="entry name" value="EPS_EpsC"/>
    <property type="match status" value="1"/>
</dbReference>
<evidence type="ECO:0000313" key="9">
    <source>
        <dbReference type="EMBL" id="CUU85111.1"/>
    </source>
</evidence>
<dbReference type="GO" id="GO:0005737">
    <property type="term" value="C:cytoplasm"/>
    <property type="evidence" value="ECO:0007669"/>
    <property type="project" value="InterPro"/>
</dbReference>
<dbReference type="PROSITE" id="PS00101">
    <property type="entry name" value="HEXAPEP_TRANSFERASES"/>
    <property type="match status" value="1"/>
</dbReference>
<evidence type="ECO:0000313" key="10">
    <source>
        <dbReference type="Proteomes" id="UP000052237"/>
    </source>
</evidence>
<protein>
    <recommendedName>
        <fullName evidence="7">Serine acetyltransferase</fullName>
        <ecNumber evidence="7">2.3.1.30</ecNumber>
    </recommendedName>
</protein>
<dbReference type="InterPro" id="IPR053376">
    <property type="entry name" value="Serine_acetyltransferase"/>
</dbReference>
<keyword evidence="10" id="KW-1185">Reference proteome</keyword>
<dbReference type="PIRSF" id="PIRSF000441">
    <property type="entry name" value="CysE"/>
    <property type="match status" value="1"/>
</dbReference>
<dbReference type="InterPro" id="IPR005881">
    <property type="entry name" value="Ser_O-AcTrfase"/>
</dbReference>
<evidence type="ECO:0000313" key="8">
    <source>
        <dbReference type="EMBL" id="CUU69320.1"/>
    </source>
</evidence>
<name>A0A0S4SH59_CAMHY</name>
<evidence type="ECO:0000256" key="3">
    <source>
        <dbReference type="ARBA" id="ARBA00022679"/>
    </source>
</evidence>
<evidence type="ECO:0000256" key="7">
    <source>
        <dbReference type="PIRNR" id="PIRNR000441"/>
    </source>
</evidence>
<comment type="catalytic activity">
    <reaction evidence="6 7">
        <text>L-serine + acetyl-CoA = O-acetyl-L-serine + CoA</text>
        <dbReference type="Rhea" id="RHEA:24560"/>
        <dbReference type="ChEBI" id="CHEBI:33384"/>
        <dbReference type="ChEBI" id="CHEBI:57287"/>
        <dbReference type="ChEBI" id="CHEBI:57288"/>
        <dbReference type="ChEBI" id="CHEBI:58340"/>
        <dbReference type="EC" id="2.3.1.30"/>
    </reaction>
</comment>
<dbReference type="Gene3D" id="1.10.3130.10">
    <property type="entry name" value="serine acetyltransferase, domain 1"/>
    <property type="match status" value="1"/>
</dbReference>
<evidence type="ECO:0000256" key="5">
    <source>
        <dbReference type="ARBA" id="ARBA00023315"/>
    </source>
</evidence>
<gene>
    <name evidence="8" type="primary">cysE</name>
    <name evidence="8" type="ORF">ERS686654_00152</name>
    <name evidence="9" type="ORF">ERS739220_01559</name>
</gene>
<reference evidence="10 11" key="1">
    <citation type="submission" date="2015-11" db="EMBL/GenBank/DDBJ databases">
        <authorList>
            <consortium name="Pathogen Informatics"/>
        </authorList>
    </citation>
    <scope>NUCLEOTIDE SEQUENCE [LARGE SCALE GENOMIC DNA]</scope>
    <source>
        <strain evidence="8 10">006A-0059</strain>
        <strain evidence="9 11">006A-0191</strain>
    </source>
</reference>
<dbReference type="RefSeq" id="WP_059426948.1">
    <property type="nucleotide sequence ID" value="NZ_FAUT01000001.1"/>
</dbReference>
<dbReference type="InterPro" id="IPR018357">
    <property type="entry name" value="Hexapep_transf_CS"/>
</dbReference>
<dbReference type="InterPro" id="IPR045304">
    <property type="entry name" value="LbH_SAT"/>
</dbReference>